<dbReference type="InterPro" id="IPR016181">
    <property type="entry name" value="Acyl_CoA_acyltransferase"/>
</dbReference>
<gene>
    <name evidence="1" type="ORF">ACFQDI_24240</name>
</gene>
<keyword evidence="2" id="KW-1185">Reference proteome</keyword>
<dbReference type="RefSeq" id="WP_377171902.1">
    <property type="nucleotide sequence ID" value="NZ_JBHSMQ010000015.1"/>
</dbReference>
<sequence>MIVESLLAVVGTITAAFVWENLIRDRVKVSRIKSANDKEVAGLIDLYTTLFTDDGTNYSCEELLEFTNPNPNDRHLDVENIVLTASHHNDVVGFLMCHFYRHRRKAIVSYFGINKEVREARRKAADLMLSYLKKVLLDAEHHCDFLFFDMQGVEGALPQNEITERRARPVKFRQSAKALGMKAVIFDFPYRCPRISLSPEAKEYSFTLMCVPLRTALPKYVSRELLLSFLRFIYEDCYGDVYPISDPRFIEHHKYLKAKLKEYESTLPEQILTR</sequence>
<dbReference type="EMBL" id="JBHSMQ010000015">
    <property type="protein sequence ID" value="MFC5458002.1"/>
    <property type="molecule type" value="Genomic_DNA"/>
</dbReference>
<name>A0ABW0KZQ3_9BACT</name>
<evidence type="ECO:0000313" key="2">
    <source>
        <dbReference type="Proteomes" id="UP001596052"/>
    </source>
</evidence>
<proteinExistence type="predicted"/>
<comment type="caution">
    <text evidence="1">The sequence shown here is derived from an EMBL/GenBank/DDBJ whole genome shotgun (WGS) entry which is preliminary data.</text>
</comment>
<accession>A0ABW0KZQ3</accession>
<organism evidence="1 2">
    <name type="scientific">Prosthecobacter fluviatilis</name>
    <dbReference type="NCBI Taxonomy" id="445931"/>
    <lineage>
        <taxon>Bacteria</taxon>
        <taxon>Pseudomonadati</taxon>
        <taxon>Verrucomicrobiota</taxon>
        <taxon>Verrucomicrobiia</taxon>
        <taxon>Verrucomicrobiales</taxon>
        <taxon>Verrucomicrobiaceae</taxon>
        <taxon>Prosthecobacter</taxon>
    </lineage>
</organism>
<dbReference type="Proteomes" id="UP001596052">
    <property type="component" value="Unassembled WGS sequence"/>
</dbReference>
<dbReference type="SUPFAM" id="SSF55729">
    <property type="entry name" value="Acyl-CoA N-acyltransferases (Nat)"/>
    <property type="match status" value="1"/>
</dbReference>
<protein>
    <submittedName>
        <fullName evidence="1">Uncharacterized protein</fullName>
    </submittedName>
</protein>
<evidence type="ECO:0000313" key="1">
    <source>
        <dbReference type="EMBL" id="MFC5458002.1"/>
    </source>
</evidence>
<reference evidence="2" key="1">
    <citation type="journal article" date="2019" name="Int. J. Syst. Evol. Microbiol.">
        <title>The Global Catalogue of Microorganisms (GCM) 10K type strain sequencing project: providing services to taxonomists for standard genome sequencing and annotation.</title>
        <authorList>
            <consortium name="The Broad Institute Genomics Platform"/>
            <consortium name="The Broad Institute Genome Sequencing Center for Infectious Disease"/>
            <person name="Wu L."/>
            <person name="Ma J."/>
        </authorList>
    </citation>
    <scope>NUCLEOTIDE SEQUENCE [LARGE SCALE GENOMIC DNA]</scope>
    <source>
        <strain evidence="2">CGMCC 4.1469</strain>
    </source>
</reference>